<feature type="transmembrane region" description="Helical" evidence="4">
    <location>
        <begin position="67"/>
        <end position="89"/>
    </location>
</feature>
<accession>A0ABT1LW80</accession>
<keyword evidence="4" id="KW-1133">Transmembrane helix</keyword>
<keyword evidence="2 4" id="KW-0472">Membrane</keyword>
<dbReference type="PANTHER" id="PTHR37042:SF4">
    <property type="entry name" value="OUTER MEMBRANE PROTEIN RV1973"/>
    <property type="match status" value="1"/>
</dbReference>
<dbReference type="RefSeq" id="WP_255058130.1">
    <property type="nucleotide sequence ID" value="NZ_JANDBD010000001.1"/>
</dbReference>
<evidence type="ECO:0000256" key="1">
    <source>
        <dbReference type="ARBA" id="ARBA00004370"/>
    </source>
</evidence>
<organism evidence="5 6">
    <name type="scientific">Mycolicibacterium arenosum</name>
    <dbReference type="NCBI Taxonomy" id="2952157"/>
    <lineage>
        <taxon>Bacteria</taxon>
        <taxon>Bacillati</taxon>
        <taxon>Actinomycetota</taxon>
        <taxon>Actinomycetes</taxon>
        <taxon>Mycobacteriales</taxon>
        <taxon>Mycobacteriaceae</taxon>
        <taxon>Mycolicibacterium</taxon>
    </lineage>
</organism>
<evidence type="ECO:0000256" key="3">
    <source>
        <dbReference type="SAM" id="MobiDB-lite"/>
    </source>
</evidence>
<evidence type="ECO:0000313" key="6">
    <source>
        <dbReference type="Proteomes" id="UP001651690"/>
    </source>
</evidence>
<comment type="subcellular location">
    <subcellularLocation>
        <location evidence="1">Membrane</location>
    </subcellularLocation>
</comment>
<sequence>MTESNASSMTLAQEDGESLPEQGESSPDNETDDGARHATEESGSVPATAESASPSSGTGRRRSLRGVMTFGVLPALIIVLAAAAGYLSYVDSSARASRASAISSVQAATDGTIALLSYTPDTAEAKLTAARDLLTGSFRDDYTALTNDVVIPGAIQKGISATAKVPAASTTSASADHAVVLVFVNQTVVVGGGAPSQTASAVEVTMEKSGDRWLISGFDPK</sequence>
<feature type="compositionally biased region" description="Polar residues" evidence="3">
    <location>
        <begin position="1"/>
        <end position="11"/>
    </location>
</feature>
<evidence type="ECO:0008006" key="7">
    <source>
        <dbReference type="Google" id="ProtNLM"/>
    </source>
</evidence>
<evidence type="ECO:0000256" key="2">
    <source>
        <dbReference type="ARBA" id="ARBA00023136"/>
    </source>
</evidence>
<proteinExistence type="predicted"/>
<keyword evidence="6" id="KW-1185">Reference proteome</keyword>
<name>A0ABT1LW80_9MYCO</name>
<protein>
    <recommendedName>
        <fullName evidence="7">Outer membrane protein</fullName>
    </recommendedName>
</protein>
<evidence type="ECO:0000313" key="5">
    <source>
        <dbReference type="EMBL" id="MCP9271164.1"/>
    </source>
</evidence>
<keyword evidence="4" id="KW-0812">Transmembrane</keyword>
<gene>
    <name evidence="5" type="ORF">NM203_03070</name>
</gene>
<evidence type="ECO:0000256" key="4">
    <source>
        <dbReference type="SAM" id="Phobius"/>
    </source>
</evidence>
<dbReference type="EMBL" id="JANDBD010000001">
    <property type="protein sequence ID" value="MCP9271164.1"/>
    <property type="molecule type" value="Genomic_DNA"/>
</dbReference>
<feature type="region of interest" description="Disordered" evidence="3">
    <location>
        <begin position="1"/>
        <end position="61"/>
    </location>
</feature>
<dbReference type="PANTHER" id="PTHR37042">
    <property type="entry name" value="OUTER MEMBRANE PROTEIN RV1973"/>
    <property type="match status" value="1"/>
</dbReference>
<dbReference type="Proteomes" id="UP001651690">
    <property type="component" value="Unassembled WGS sequence"/>
</dbReference>
<reference evidence="5 6" key="1">
    <citation type="submission" date="2022-06" db="EMBL/GenBank/DDBJ databases">
        <title>Mycolicibacterium sp. CAU 1645 isolated from seawater.</title>
        <authorList>
            <person name="Kim W."/>
        </authorList>
    </citation>
    <scope>NUCLEOTIDE SEQUENCE [LARGE SCALE GENOMIC DNA]</scope>
    <source>
        <strain evidence="5 6">CAU 1645</strain>
    </source>
</reference>
<comment type="caution">
    <text evidence="5">The sequence shown here is derived from an EMBL/GenBank/DDBJ whole genome shotgun (WGS) entry which is preliminary data.</text>
</comment>